<dbReference type="EMBL" id="KV454003">
    <property type="protein sequence ID" value="ODQ46734.1"/>
    <property type="molecule type" value="Genomic_DNA"/>
</dbReference>
<proteinExistence type="predicted"/>
<dbReference type="STRING" id="763406.A0A1E3NKR7"/>
<protein>
    <recommendedName>
        <fullName evidence="2">t-SNARE coiled-coil homology domain-containing protein</fullName>
    </recommendedName>
</protein>
<dbReference type="CDD" id="cd15859">
    <property type="entry name" value="SNARE_SYN8"/>
    <property type="match status" value="1"/>
</dbReference>
<gene>
    <name evidence="3" type="ORF">PICMEDRAFT_16565</name>
</gene>
<organism evidence="3 4">
    <name type="scientific">Pichia membranifaciens NRRL Y-2026</name>
    <dbReference type="NCBI Taxonomy" id="763406"/>
    <lineage>
        <taxon>Eukaryota</taxon>
        <taxon>Fungi</taxon>
        <taxon>Dikarya</taxon>
        <taxon>Ascomycota</taxon>
        <taxon>Saccharomycotina</taxon>
        <taxon>Pichiomycetes</taxon>
        <taxon>Pichiales</taxon>
        <taxon>Pichiaceae</taxon>
        <taxon>Pichia</taxon>
    </lineage>
</organism>
<dbReference type="InterPro" id="IPR000727">
    <property type="entry name" value="T_SNARE_dom"/>
</dbReference>
<evidence type="ECO:0000256" key="1">
    <source>
        <dbReference type="SAM" id="Phobius"/>
    </source>
</evidence>
<sequence length="331" mass="38178">MQHPLFLQVSDKIAQLQDILEDQVTLSSSYSTSVDKEALEELKSILKSLHNLFVKLREALEKKVSSPDNDDAVKFNTLVAKYERSVDSLFSGLALDESQKKELTEFKLPAEFLIPERNKSEFPYSGRYRDNIEQPNESDEEEGVTITASADPMASMQQNKSVRFKQKLIESSPPKLFKPYKDDIDEELDIHNDNQNNKINDGGNGNGRYKDSLFETMDPDSSEIDNPPIDLSNRQIFIHNQQQFSHQDDRLDELHNSIKQQREISMHINRETSDQFVLLNDLERGIESSNSRLIRSTNKLQQYRDALKKRGDWMCIIILTFVLLVLLVLLK</sequence>
<dbReference type="GeneID" id="30177945"/>
<dbReference type="AlphaFoldDB" id="A0A1E3NKR7"/>
<evidence type="ECO:0000313" key="4">
    <source>
        <dbReference type="Proteomes" id="UP000094455"/>
    </source>
</evidence>
<evidence type="ECO:0000313" key="3">
    <source>
        <dbReference type="EMBL" id="ODQ46734.1"/>
    </source>
</evidence>
<keyword evidence="1" id="KW-1133">Transmembrane helix</keyword>
<feature type="domain" description="T-SNARE coiled-coil homology" evidence="2">
    <location>
        <begin position="241"/>
        <end position="303"/>
    </location>
</feature>
<reference evidence="3 4" key="1">
    <citation type="journal article" date="2016" name="Proc. Natl. Acad. Sci. U.S.A.">
        <title>Comparative genomics of biotechnologically important yeasts.</title>
        <authorList>
            <person name="Riley R."/>
            <person name="Haridas S."/>
            <person name="Wolfe K.H."/>
            <person name="Lopes M.R."/>
            <person name="Hittinger C.T."/>
            <person name="Goeker M."/>
            <person name="Salamov A.A."/>
            <person name="Wisecaver J.H."/>
            <person name="Long T.M."/>
            <person name="Calvey C.H."/>
            <person name="Aerts A.L."/>
            <person name="Barry K.W."/>
            <person name="Choi C."/>
            <person name="Clum A."/>
            <person name="Coughlan A.Y."/>
            <person name="Deshpande S."/>
            <person name="Douglass A.P."/>
            <person name="Hanson S.J."/>
            <person name="Klenk H.-P."/>
            <person name="LaButti K.M."/>
            <person name="Lapidus A."/>
            <person name="Lindquist E.A."/>
            <person name="Lipzen A.M."/>
            <person name="Meier-Kolthoff J.P."/>
            <person name="Ohm R.A."/>
            <person name="Otillar R.P."/>
            <person name="Pangilinan J.L."/>
            <person name="Peng Y."/>
            <person name="Rokas A."/>
            <person name="Rosa C.A."/>
            <person name="Scheuner C."/>
            <person name="Sibirny A.A."/>
            <person name="Slot J.C."/>
            <person name="Stielow J.B."/>
            <person name="Sun H."/>
            <person name="Kurtzman C.P."/>
            <person name="Blackwell M."/>
            <person name="Grigoriev I.V."/>
            <person name="Jeffries T.W."/>
        </authorList>
    </citation>
    <scope>NUCLEOTIDE SEQUENCE [LARGE SCALE GENOMIC DNA]</scope>
    <source>
        <strain evidence="3 4">NRRL Y-2026</strain>
    </source>
</reference>
<feature type="transmembrane region" description="Helical" evidence="1">
    <location>
        <begin position="313"/>
        <end position="330"/>
    </location>
</feature>
<keyword evidence="4" id="KW-1185">Reference proteome</keyword>
<dbReference type="RefSeq" id="XP_019017847.1">
    <property type="nucleotide sequence ID" value="XM_019161258.1"/>
</dbReference>
<dbReference type="Pfam" id="PF05739">
    <property type="entry name" value="SNARE"/>
    <property type="match status" value="1"/>
</dbReference>
<dbReference type="Proteomes" id="UP000094455">
    <property type="component" value="Unassembled WGS sequence"/>
</dbReference>
<dbReference type="PROSITE" id="PS50192">
    <property type="entry name" value="T_SNARE"/>
    <property type="match status" value="1"/>
</dbReference>
<dbReference type="Gene3D" id="1.20.5.110">
    <property type="match status" value="1"/>
</dbReference>
<name>A0A1E3NKR7_9ASCO</name>
<evidence type="ECO:0000259" key="2">
    <source>
        <dbReference type="PROSITE" id="PS50192"/>
    </source>
</evidence>
<dbReference type="SUPFAM" id="SSF58038">
    <property type="entry name" value="SNARE fusion complex"/>
    <property type="match status" value="1"/>
</dbReference>
<keyword evidence="1" id="KW-0812">Transmembrane</keyword>
<dbReference type="OrthoDB" id="244190at2759"/>
<keyword evidence="1" id="KW-0472">Membrane</keyword>
<accession>A0A1E3NKR7</accession>